<dbReference type="FunFam" id="3.40.50.720:FF:000131">
    <property type="entry name" value="Short-chain dehydrogenase/reductase 3"/>
    <property type="match status" value="1"/>
</dbReference>
<evidence type="ECO:0000313" key="13">
    <source>
        <dbReference type="EMBL" id="CEJ89512.1"/>
    </source>
</evidence>
<reference evidence="13 14" key="1">
    <citation type="journal article" date="2015" name="Genome Announc.">
        <title>Draft Genome Sequence and Gene Annotation of the Entomopathogenic Fungus Verticillium hemipterigenum.</title>
        <authorList>
            <person name="Horn F."/>
            <person name="Habel A."/>
            <person name="Scharf D.H."/>
            <person name="Dworschak J."/>
            <person name="Brakhage A.A."/>
            <person name="Guthke R."/>
            <person name="Hertweck C."/>
            <person name="Linde J."/>
        </authorList>
    </citation>
    <scope>NUCLEOTIDE SEQUENCE [LARGE SCALE GENOMIC DNA]</scope>
</reference>
<evidence type="ECO:0000256" key="8">
    <source>
        <dbReference type="ARBA" id="ARBA00023136"/>
    </source>
</evidence>
<dbReference type="STRING" id="1531966.A0A0A1TIH5"/>
<comment type="similarity">
    <text evidence="2 12">Belongs to the short-chain dehydrogenases/reductases (SDR) family.</text>
</comment>
<evidence type="ECO:0000256" key="3">
    <source>
        <dbReference type="ARBA" id="ARBA00022692"/>
    </source>
</evidence>
<gene>
    <name evidence="13" type="ORF">VHEMI05353</name>
</gene>
<dbReference type="OrthoDB" id="10253736at2759"/>
<proteinExistence type="inferred from homology"/>
<dbReference type="InterPro" id="IPR020904">
    <property type="entry name" value="Sc_DH/Rdtase_CS"/>
</dbReference>
<dbReference type="HOGENOM" id="CLU_010194_5_2_1"/>
<dbReference type="Pfam" id="PF00106">
    <property type="entry name" value="adh_short"/>
    <property type="match status" value="1"/>
</dbReference>
<keyword evidence="7" id="KW-0443">Lipid metabolism</keyword>
<evidence type="ECO:0000256" key="12">
    <source>
        <dbReference type="RuleBase" id="RU000363"/>
    </source>
</evidence>
<evidence type="ECO:0000256" key="9">
    <source>
        <dbReference type="ARBA" id="ARBA00059620"/>
    </source>
</evidence>
<dbReference type="InterPro" id="IPR036291">
    <property type="entry name" value="NAD(P)-bd_dom_sf"/>
</dbReference>
<keyword evidence="8" id="KW-0472">Membrane</keyword>
<dbReference type="AlphaFoldDB" id="A0A0A1TIH5"/>
<comment type="subcellular location">
    <subcellularLocation>
        <location evidence="1">Membrane</location>
        <topology evidence="1">Multi-pass membrane protein</topology>
    </subcellularLocation>
</comment>
<organism evidence="13 14">
    <name type="scientific">[Torrubiella] hemipterigena</name>
    <dbReference type="NCBI Taxonomy" id="1531966"/>
    <lineage>
        <taxon>Eukaryota</taxon>
        <taxon>Fungi</taxon>
        <taxon>Dikarya</taxon>
        <taxon>Ascomycota</taxon>
        <taxon>Pezizomycotina</taxon>
        <taxon>Sordariomycetes</taxon>
        <taxon>Hypocreomycetidae</taxon>
        <taxon>Hypocreales</taxon>
        <taxon>Clavicipitaceae</taxon>
        <taxon>Clavicipitaceae incertae sedis</taxon>
        <taxon>'Torrubiella' clade</taxon>
    </lineage>
</organism>
<keyword evidence="5" id="KW-1133">Transmembrane helix</keyword>
<evidence type="ECO:0000256" key="4">
    <source>
        <dbReference type="ARBA" id="ARBA00022857"/>
    </source>
</evidence>
<keyword evidence="3" id="KW-0812">Transmembrane</keyword>
<evidence type="ECO:0000256" key="5">
    <source>
        <dbReference type="ARBA" id="ARBA00022989"/>
    </source>
</evidence>
<evidence type="ECO:0000256" key="2">
    <source>
        <dbReference type="ARBA" id="ARBA00006484"/>
    </source>
</evidence>
<dbReference type="EMBL" id="CDHN01000002">
    <property type="protein sequence ID" value="CEJ89512.1"/>
    <property type="molecule type" value="Genomic_DNA"/>
</dbReference>
<dbReference type="PROSITE" id="PS00061">
    <property type="entry name" value="ADH_SHORT"/>
    <property type="match status" value="1"/>
</dbReference>
<dbReference type="PANTHER" id="PTHR24322">
    <property type="entry name" value="PKSB"/>
    <property type="match status" value="1"/>
</dbReference>
<dbReference type="PRINTS" id="PR00080">
    <property type="entry name" value="SDRFAMILY"/>
</dbReference>
<comment type="function">
    <text evidence="9">Catalyzes the reduction of all-trans-retinal to all-trans-retinol in the presence of NADPH.</text>
</comment>
<name>A0A0A1TIH5_9HYPO</name>
<dbReference type="GO" id="GO:0016020">
    <property type="term" value="C:membrane"/>
    <property type="evidence" value="ECO:0007669"/>
    <property type="project" value="UniProtKB-SubCell"/>
</dbReference>
<dbReference type="GO" id="GO:0052650">
    <property type="term" value="F:all-trans-retinol dehydrogenase (NADP+) activity"/>
    <property type="evidence" value="ECO:0007669"/>
    <property type="project" value="UniProtKB-ARBA"/>
</dbReference>
<keyword evidence="4" id="KW-0521">NADP</keyword>
<dbReference type="InterPro" id="IPR002347">
    <property type="entry name" value="SDR_fam"/>
</dbReference>
<accession>A0A0A1TIH5</accession>
<keyword evidence="6" id="KW-0560">Oxidoreductase</keyword>
<protein>
    <recommendedName>
        <fullName evidence="10">Short-chain dehydrogenase/reductase 3</fullName>
    </recommendedName>
    <alternativeName>
        <fullName evidence="11">Retinal short-chain dehydrogenase/reductase 1</fullName>
    </alternativeName>
</protein>
<dbReference type="Proteomes" id="UP000039046">
    <property type="component" value="Unassembled WGS sequence"/>
</dbReference>
<sequence length="359" mass="38200">MSALYAVRESIVGKSIRGVIGLALNPIVSGGLLAFLEKGPQHVIEDILARAGLPANYDLTTVKLALAVLLVIGGASALNKKLNSMAANSWRIGGAPGWDWPKEIAVVTGGSSGIGLAIARELLTKNVKVAIFDIQPPPKDLQNNKLVKFYKCDATSSASLAEAADGVRKDFGNPTILVNNAGIAKPANILTIAEKDLERIFRINTMCHWLTVQQFGKAMVKANKGHIITIASVASFVGMPGHADYGATKASALAFHEALHAELAHTYKAPNVLTTIVHPDFVATPLLTEFKSNLDSNGIRYITPEQVAQVTCANVFGTKGGQVIVPEQSAGASFLRSAPNWLQITVRNFMAGATRDWTK</sequence>
<keyword evidence="14" id="KW-1185">Reference proteome</keyword>
<evidence type="ECO:0000256" key="6">
    <source>
        <dbReference type="ARBA" id="ARBA00023002"/>
    </source>
</evidence>
<dbReference type="SUPFAM" id="SSF51735">
    <property type="entry name" value="NAD(P)-binding Rossmann-fold domains"/>
    <property type="match status" value="1"/>
</dbReference>
<dbReference type="Gene3D" id="3.40.50.720">
    <property type="entry name" value="NAD(P)-binding Rossmann-like Domain"/>
    <property type="match status" value="1"/>
</dbReference>
<evidence type="ECO:0000256" key="7">
    <source>
        <dbReference type="ARBA" id="ARBA00023098"/>
    </source>
</evidence>
<dbReference type="PRINTS" id="PR00081">
    <property type="entry name" value="GDHRDH"/>
</dbReference>
<evidence type="ECO:0000256" key="1">
    <source>
        <dbReference type="ARBA" id="ARBA00004141"/>
    </source>
</evidence>
<dbReference type="PANTHER" id="PTHR24322:SF736">
    <property type="entry name" value="RETINOL DEHYDROGENASE 10"/>
    <property type="match status" value="1"/>
</dbReference>
<evidence type="ECO:0000256" key="11">
    <source>
        <dbReference type="ARBA" id="ARBA00082544"/>
    </source>
</evidence>
<evidence type="ECO:0000256" key="10">
    <source>
        <dbReference type="ARBA" id="ARBA00068717"/>
    </source>
</evidence>
<evidence type="ECO:0000313" key="14">
    <source>
        <dbReference type="Proteomes" id="UP000039046"/>
    </source>
</evidence>